<evidence type="ECO:0000256" key="2">
    <source>
        <dbReference type="ARBA" id="ARBA00007653"/>
    </source>
</evidence>
<evidence type="ECO:0000256" key="5">
    <source>
        <dbReference type="SAM" id="Phobius"/>
    </source>
</evidence>
<name>A0A9Q0M8T2_BLOTA</name>
<reference evidence="7" key="1">
    <citation type="submission" date="2022-12" db="EMBL/GenBank/DDBJ databases">
        <title>Genome assemblies of Blomia tropicalis.</title>
        <authorList>
            <person name="Cui Y."/>
        </authorList>
    </citation>
    <scope>NUCLEOTIDE SEQUENCE</scope>
    <source>
        <tissue evidence="7">Adult mites</tissue>
    </source>
</reference>
<accession>A0A9Q0M8T2</accession>
<dbReference type="SMART" id="SM01228">
    <property type="entry name" value="GIDA_assoc_3"/>
    <property type="match status" value="1"/>
</dbReference>
<evidence type="ECO:0000259" key="6">
    <source>
        <dbReference type="SMART" id="SM01228"/>
    </source>
</evidence>
<comment type="similarity">
    <text evidence="2">Belongs to the MnmG family.</text>
</comment>
<dbReference type="PRINTS" id="PR00411">
    <property type="entry name" value="PNDRDTASEI"/>
</dbReference>
<dbReference type="InterPro" id="IPR004416">
    <property type="entry name" value="MnmG"/>
</dbReference>
<keyword evidence="5" id="KW-0812">Transmembrane</keyword>
<dbReference type="InterPro" id="IPR020595">
    <property type="entry name" value="MnmG-rel_CS"/>
</dbReference>
<dbReference type="NCBIfam" id="TIGR00136">
    <property type="entry name" value="mnmG_gidA"/>
    <property type="match status" value="1"/>
</dbReference>
<dbReference type="HAMAP" id="MF_00129">
    <property type="entry name" value="MnmG_GidA"/>
    <property type="match status" value="1"/>
</dbReference>
<dbReference type="Gene3D" id="3.50.50.60">
    <property type="entry name" value="FAD/NAD(P)-binding domain"/>
    <property type="match status" value="2"/>
</dbReference>
<dbReference type="Proteomes" id="UP001142055">
    <property type="component" value="Chromosome 2"/>
</dbReference>
<keyword evidence="5" id="KW-0472">Membrane</keyword>
<dbReference type="GO" id="GO:0070899">
    <property type="term" value="P:mitochondrial tRNA wobble uridine modification"/>
    <property type="evidence" value="ECO:0007669"/>
    <property type="project" value="UniProtKB-ARBA"/>
</dbReference>
<feature type="domain" description="tRNA uridine 5-carboxymethylaminomethyl modification enzyme C-terminal subdomain" evidence="6">
    <location>
        <begin position="572"/>
        <end position="644"/>
    </location>
</feature>
<dbReference type="GO" id="GO:0030488">
    <property type="term" value="P:tRNA methylation"/>
    <property type="evidence" value="ECO:0007669"/>
    <property type="project" value="TreeGrafter"/>
</dbReference>
<gene>
    <name evidence="7" type="ORF">RDWZM_007092</name>
</gene>
<protein>
    <recommendedName>
        <fullName evidence="6">tRNA uridine 5-carboxymethylaminomethyl modification enzyme C-terminal subdomain domain-containing protein</fullName>
    </recommendedName>
</protein>
<dbReference type="FunFam" id="1.10.150.570:FF:000001">
    <property type="entry name" value="tRNA uridine 5-carboxymethylaminomethyl modification enzyme MnmG"/>
    <property type="match status" value="1"/>
</dbReference>
<evidence type="ECO:0000256" key="1">
    <source>
        <dbReference type="ARBA" id="ARBA00001974"/>
    </source>
</evidence>
<feature type="transmembrane region" description="Helical" evidence="5">
    <location>
        <begin position="627"/>
        <end position="646"/>
    </location>
</feature>
<dbReference type="PROSITE" id="PS01280">
    <property type="entry name" value="GIDA_1"/>
    <property type="match status" value="1"/>
</dbReference>
<dbReference type="InterPro" id="IPR036188">
    <property type="entry name" value="FAD/NAD-bd_sf"/>
</dbReference>
<dbReference type="FunFam" id="3.50.50.60:FF:000082">
    <property type="entry name" value="protein MTO1 homolog, mitochondrial isoform X1"/>
    <property type="match status" value="1"/>
</dbReference>
<dbReference type="InterPro" id="IPR040131">
    <property type="entry name" value="MnmG_N"/>
</dbReference>
<dbReference type="PROSITE" id="PS01281">
    <property type="entry name" value="GIDA_2"/>
    <property type="match status" value="1"/>
</dbReference>
<evidence type="ECO:0000313" key="8">
    <source>
        <dbReference type="Proteomes" id="UP001142055"/>
    </source>
</evidence>
<dbReference type="Gene3D" id="1.10.150.570">
    <property type="entry name" value="GidA associated domain, C-terminal subdomain"/>
    <property type="match status" value="1"/>
</dbReference>
<dbReference type="GO" id="GO:0005739">
    <property type="term" value="C:mitochondrion"/>
    <property type="evidence" value="ECO:0007669"/>
    <property type="project" value="GOC"/>
</dbReference>
<dbReference type="AlphaFoldDB" id="A0A9Q0M8T2"/>
<dbReference type="GO" id="GO:0005829">
    <property type="term" value="C:cytosol"/>
    <property type="evidence" value="ECO:0007669"/>
    <property type="project" value="TreeGrafter"/>
</dbReference>
<comment type="cofactor">
    <cofactor evidence="1">
        <name>FAD</name>
        <dbReference type="ChEBI" id="CHEBI:57692"/>
    </cofactor>
</comment>
<sequence>MFGRNYSINFEHFQPKYDVIVVGGGHAGVEAATAAARMSCNTLLVTHKFETIGEMSCNPAFGGIGKGQLIREIDSLDGVCGRICDKSGIQYKVLNRSKGPAVWGLRAQIDRKLFKQHMQEEIRNYKNLKIHCASIEDLILQKVENVDDNGDMRRFICRGIITSDGEMLTSHSVVICTGTFLRGEINIGLEHFPAGRMGDQPAIGLADTFRDRIGFRMGRLKTGTPPRIARESIDFSNLEFTIGDNPSLPFSFMNDTVWIEPMNQCRTWLTFTNSKVADIISKNFHLSRHVREEVRGPRYCPSIESKIIKFSKRDHQIWLEPEGFDSNVIYPNGISCTLPEEIQREMINSIDGLTNARMLQPGYGVEYDYVDPRQLRASLETKVCANLFLAGQINGTTGYEEAASQGIIAGINAALNAQTTDQRFTLSRTEAYIGVLIDDLTTLGTNEPYRMFTSRAEFRLLLRPDNADLRLTEKGHEIGCVSTDRYRKCVHTRDLLNDAKQFLSSINYSMVKWKQILNLKDFQTSSTKVKSGIDILSITNITNFEMLRKVFPSELDRISTVPWLAHRLEVEAFYQREVFEQKSLIEQVRKEEQLFIDDSIDYYNESLNLSNEVKELLSEHRPTTIGAATRIPGVTPAAIVMIIYYLRRQKSINRQRIPNQVNVNITDLQ</sequence>
<dbReference type="Pfam" id="PF01134">
    <property type="entry name" value="GIDA"/>
    <property type="match status" value="1"/>
</dbReference>
<proteinExistence type="inferred from homology"/>
<dbReference type="InterPro" id="IPR026904">
    <property type="entry name" value="MnmG_C"/>
</dbReference>
<dbReference type="EMBL" id="JAPWDV010000002">
    <property type="protein sequence ID" value="KAJ6221280.1"/>
    <property type="molecule type" value="Genomic_DNA"/>
</dbReference>
<dbReference type="Pfam" id="PF13932">
    <property type="entry name" value="SAM_GIDA_C"/>
    <property type="match status" value="1"/>
</dbReference>
<dbReference type="PANTHER" id="PTHR11806">
    <property type="entry name" value="GLUCOSE INHIBITED DIVISION PROTEIN A"/>
    <property type="match status" value="1"/>
</dbReference>
<keyword evidence="5" id="KW-1133">Transmembrane helix</keyword>
<dbReference type="InterPro" id="IPR044920">
    <property type="entry name" value="MnmG_C_subdom_sf"/>
</dbReference>
<dbReference type="GO" id="GO:0050660">
    <property type="term" value="F:flavin adenine dinucleotide binding"/>
    <property type="evidence" value="ECO:0007669"/>
    <property type="project" value="InterPro"/>
</dbReference>
<organism evidence="7 8">
    <name type="scientific">Blomia tropicalis</name>
    <name type="common">Mite</name>
    <dbReference type="NCBI Taxonomy" id="40697"/>
    <lineage>
        <taxon>Eukaryota</taxon>
        <taxon>Metazoa</taxon>
        <taxon>Ecdysozoa</taxon>
        <taxon>Arthropoda</taxon>
        <taxon>Chelicerata</taxon>
        <taxon>Arachnida</taxon>
        <taxon>Acari</taxon>
        <taxon>Acariformes</taxon>
        <taxon>Sarcoptiformes</taxon>
        <taxon>Astigmata</taxon>
        <taxon>Glycyphagoidea</taxon>
        <taxon>Echimyopodidae</taxon>
        <taxon>Blomia</taxon>
    </lineage>
</organism>
<keyword evidence="3" id="KW-0285">Flavoprotein</keyword>
<keyword evidence="4" id="KW-0274">FAD</keyword>
<dbReference type="InterPro" id="IPR002218">
    <property type="entry name" value="MnmG-rel"/>
</dbReference>
<dbReference type="OMA" id="CNPAMGG"/>
<evidence type="ECO:0000256" key="3">
    <source>
        <dbReference type="ARBA" id="ARBA00022630"/>
    </source>
</evidence>
<dbReference type="FunFam" id="3.50.50.60:FF:000002">
    <property type="entry name" value="tRNA uridine 5-carboxymethylaminomethyl modification enzyme MnmG"/>
    <property type="match status" value="1"/>
</dbReference>
<evidence type="ECO:0000313" key="7">
    <source>
        <dbReference type="EMBL" id="KAJ6221280.1"/>
    </source>
</evidence>
<dbReference type="InterPro" id="IPR047001">
    <property type="entry name" value="MnmG_C_subdom"/>
</dbReference>
<evidence type="ECO:0000256" key="4">
    <source>
        <dbReference type="ARBA" id="ARBA00022827"/>
    </source>
</evidence>
<comment type="caution">
    <text evidence="7">The sequence shown here is derived from an EMBL/GenBank/DDBJ whole genome shotgun (WGS) entry which is preliminary data.</text>
</comment>
<dbReference type="PANTHER" id="PTHR11806:SF0">
    <property type="entry name" value="PROTEIN MTO1 HOMOLOG, MITOCHONDRIAL"/>
    <property type="match status" value="1"/>
</dbReference>
<keyword evidence="8" id="KW-1185">Reference proteome</keyword>
<dbReference type="SUPFAM" id="SSF51905">
    <property type="entry name" value="FAD/NAD(P)-binding domain"/>
    <property type="match status" value="1"/>
</dbReference>